<organism evidence="1 2">
    <name type="scientific">Austropuccinia psidii MF-1</name>
    <dbReference type="NCBI Taxonomy" id="1389203"/>
    <lineage>
        <taxon>Eukaryota</taxon>
        <taxon>Fungi</taxon>
        <taxon>Dikarya</taxon>
        <taxon>Basidiomycota</taxon>
        <taxon>Pucciniomycotina</taxon>
        <taxon>Pucciniomycetes</taxon>
        <taxon>Pucciniales</taxon>
        <taxon>Sphaerophragmiaceae</taxon>
        <taxon>Austropuccinia</taxon>
    </lineage>
</organism>
<comment type="caution">
    <text evidence="1">The sequence shown here is derived from an EMBL/GenBank/DDBJ whole genome shotgun (WGS) entry which is preliminary data.</text>
</comment>
<reference evidence="1" key="1">
    <citation type="submission" date="2021-03" db="EMBL/GenBank/DDBJ databases">
        <title>Draft genome sequence of rust myrtle Austropuccinia psidii MF-1, a brazilian biotype.</title>
        <authorList>
            <person name="Quecine M.C."/>
            <person name="Pachon D.M.R."/>
            <person name="Bonatelli M.L."/>
            <person name="Correr F.H."/>
            <person name="Franceschini L.M."/>
            <person name="Leite T.F."/>
            <person name="Margarido G.R.A."/>
            <person name="Almeida C.A."/>
            <person name="Ferrarezi J.A."/>
            <person name="Labate C.A."/>
        </authorList>
    </citation>
    <scope>NUCLEOTIDE SEQUENCE</scope>
    <source>
        <strain evidence="1">MF-1</strain>
    </source>
</reference>
<evidence type="ECO:0000313" key="1">
    <source>
        <dbReference type="EMBL" id="MBW0501090.1"/>
    </source>
</evidence>
<dbReference type="OrthoDB" id="2507294at2759"/>
<dbReference type="EMBL" id="AVOT02016143">
    <property type="protein sequence ID" value="MBW0501090.1"/>
    <property type="molecule type" value="Genomic_DNA"/>
</dbReference>
<keyword evidence="2" id="KW-1185">Reference proteome</keyword>
<dbReference type="Proteomes" id="UP000765509">
    <property type="component" value="Unassembled WGS sequence"/>
</dbReference>
<proteinExistence type="predicted"/>
<name>A0A9Q3DDV1_9BASI</name>
<dbReference type="AlphaFoldDB" id="A0A9Q3DDV1"/>
<sequence>MRQEHGRNDWSGLKSEIITKWANNSWSFKMVNASESAISNSEKYKPLTWYLKQKDRLSALHPDMSESMINMKILGECGGELEHATNFRYVELFSTEEYINAMKYIIIGQEFVKP</sequence>
<evidence type="ECO:0000313" key="2">
    <source>
        <dbReference type="Proteomes" id="UP000765509"/>
    </source>
</evidence>
<gene>
    <name evidence="1" type="ORF">O181_040805</name>
</gene>
<protein>
    <submittedName>
        <fullName evidence="1">Uncharacterized protein</fullName>
    </submittedName>
</protein>
<accession>A0A9Q3DDV1</accession>